<evidence type="ECO:0000259" key="7">
    <source>
        <dbReference type="PROSITE" id="PS50839"/>
    </source>
</evidence>
<feature type="domain" description="PAC" evidence="6">
    <location>
        <begin position="803"/>
        <end position="857"/>
    </location>
</feature>
<feature type="domain" description="GGDEF" evidence="9">
    <location>
        <begin position="889"/>
        <end position="1027"/>
    </location>
</feature>
<dbReference type="PROSITE" id="PS50839">
    <property type="entry name" value="CHASE"/>
    <property type="match status" value="1"/>
</dbReference>
<feature type="domain" description="EAL" evidence="8">
    <location>
        <begin position="1036"/>
        <end position="1290"/>
    </location>
</feature>
<dbReference type="Gene3D" id="3.20.20.450">
    <property type="entry name" value="EAL domain"/>
    <property type="match status" value="1"/>
</dbReference>
<keyword evidence="2" id="KW-0812">Transmembrane</keyword>
<feature type="domain" description="PAS" evidence="5">
    <location>
        <begin position="730"/>
        <end position="776"/>
    </location>
</feature>
<dbReference type="InterPro" id="IPR052155">
    <property type="entry name" value="Biofilm_reg_signaling"/>
</dbReference>
<evidence type="ECO:0000256" key="2">
    <source>
        <dbReference type="ARBA" id="ARBA00022692"/>
    </source>
</evidence>
<feature type="domain" description="PAC" evidence="6">
    <location>
        <begin position="684"/>
        <end position="736"/>
    </location>
</feature>
<evidence type="ECO:0000259" key="9">
    <source>
        <dbReference type="PROSITE" id="PS50887"/>
    </source>
</evidence>
<dbReference type="Pfam" id="PF03924">
    <property type="entry name" value="CHASE"/>
    <property type="match status" value="1"/>
</dbReference>
<proteinExistence type="predicted"/>
<sequence length="1296" mass="148485">MNKITKQMLLAWTMLGLGLLTAACGSWWAKQAIDADALHQFAFTCDHVVLKIQERLETYAMTLRGGAALFDASTSVTRHDWQVFTEALRTRDNIPGVQGIGFAEAIAPDRLAGHIGRIRGEGFPDYRVHPAGERSGYSAIIYLEPFRGRNLRAFGYDMLSEPVRRSAMEQARDTGQAALSGKVKLIQETDTEIQSGTLMYVPVYGRDMPRANVEQRRKALIGWVYSPYRMNDLISGILGDWQPRDDRVIGLRIHDGNRDSPDNLLFASRQITASDPIRLQQRRLIDFNGRQWLLVFDQFDGPFHISHAPAWAILLGSITFSGLLFNLMRAKMLSQVTATRMADDLTRKIRHREQLLKESEYRWHFALEGLGDGVWDWDLADNRVFFSKLWKEMLGFGEDEIRDGFEEWENRIHPEDKADILAAVRAYLDGKSQSYAKEHRLRHRDGSWRWILTRGVVVGRDADGKPLRMIGTHLDITERKRMEQSLSFRQFSLDHAGEELFWLDRDARILDANKTACQKLGYSHEELCRLSIADLDPYYPIERWPEHWRDLKLNKSLRFESAHKRSDGTIFPVEIVANYFEYDGKEFNCALAHDISERKQAEETLKAVQSRLEFLLKSTPAIIYARRASGSYDTTFISENVGAQLGYRPGDFIGETGFWLNRIHPEDRARVLADLPRVLHAGSHKQEYRFLHKDGGYRWMHDELVLIRDSEGKPLELVGYWSDITDRKKAEDELRIAAATFETHEAIMITDAMANILRVNQAFEQITGFTANEVIGGNPRILSSGRHDKTFYQAMWNQLLSVGTWEGEIWDKRKNGQIYPKWLTITALKDNRNQPTEYVAIFTDITERKQAEEEIRNLAFYDPLTKLPNRRLLLDRLDLALMASERSRQYGALLFLDMDKFKSLNDTLGHNIGDLMLIEVAERIKTGIREVDTVARFGGDEFVVLFEDLGDTTEEASQRISLVAEKIRASLAMPFQFQMHVHISSPSIGVSLFQGHGLAADDVIKQADIAMYHAKNSGRNRVHFFDPALQHSVEWRAAMESDLRKALSHRQLQLYYQIQYDNRGRPFGAEALLRWLYPERGTISPAQFIPIAEETGLILDIGLWVAETACRQLAMWRHHGATRNLMLAINVSAHQFMMPDFVESIANIVRAHAIEPERLKLELTESVILQDIDDVVNKMLALQTLGIRLSLDDFGTGYSSLSYLKRLPIDQIKIDQSFVRDIATDANDAMMVKNIIDIALNFQLNVIAEGVETEQQFQFLQQNGCMAYQGYFFGKPLPIDEFEAQLRPQTRLTLQT</sequence>
<dbReference type="InterPro" id="IPR001610">
    <property type="entry name" value="PAC"/>
</dbReference>
<dbReference type="Proteomes" id="UP001524586">
    <property type="component" value="Unassembled WGS sequence"/>
</dbReference>
<dbReference type="SUPFAM" id="SSF55073">
    <property type="entry name" value="Nucleotide cyclase"/>
    <property type="match status" value="1"/>
</dbReference>
<reference evidence="10 11" key="1">
    <citation type="submission" date="2022-07" db="EMBL/GenBank/DDBJ databases">
        <title>Methylomonas rivi sp. nov., Methylomonas rosea sp. nov., Methylomonas aureus sp. nov. and Methylomonas subterranea sp. nov., four novel methanotrophs isolated from a freshwater creek and the deep terrestrial subsurface.</title>
        <authorList>
            <person name="Abin C."/>
            <person name="Sankaranarayanan K."/>
            <person name="Garner C."/>
            <person name="Sindelar R."/>
            <person name="Kotary K."/>
            <person name="Garner R."/>
            <person name="Barclay S."/>
            <person name="Lawson P."/>
            <person name="Krumholz L."/>
        </authorList>
    </citation>
    <scope>NUCLEOTIDE SEQUENCE [LARGE SCALE GENOMIC DNA]</scope>
    <source>
        <strain evidence="10 11">WSC-6</strain>
    </source>
</reference>
<dbReference type="SMART" id="SM00091">
    <property type="entry name" value="PAS"/>
    <property type="match status" value="4"/>
</dbReference>
<dbReference type="PROSITE" id="PS50887">
    <property type="entry name" value="GGDEF"/>
    <property type="match status" value="1"/>
</dbReference>
<gene>
    <name evidence="10" type="ORF">NP596_02670</name>
</gene>
<evidence type="ECO:0000313" key="10">
    <source>
        <dbReference type="EMBL" id="MCQ8127348.1"/>
    </source>
</evidence>
<dbReference type="Gene3D" id="3.30.70.270">
    <property type="match status" value="1"/>
</dbReference>
<dbReference type="InterPro" id="IPR000160">
    <property type="entry name" value="GGDEF_dom"/>
</dbReference>
<feature type="domain" description="PAS" evidence="5">
    <location>
        <begin position="359"/>
        <end position="431"/>
    </location>
</feature>
<dbReference type="RefSeq" id="WP_256613667.1">
    <property type="nucleotide sequence ID" value="NZ_JANIBK010000007.1"/>
</dbReference>
<feature type="domain" description="PAC" evidence="6">
    <location>
        <begin position="435"/>
        <end position="488"/>
    </location>
</feature>
<dbReference type="InterPro" id="IPR001633">
    <property type="entry name" value="EAL_dom"/>
</dbReference>
<keyword evidence="11" id="KW-1185">Reference proteome</keyword>
<dbReference type="InterPro" id="IPR029787">
    <property type="entry name" value="Nucleotide_cyclase"/>
</dbReference>
<dbReference type="NCBIfam" id="TIGR00229">
    <property type="entry name" value="sensory_box"/>
    <property type="match status" value="4"/>
</dbReference>
<evidence type="ECO:0000259" key="5">
    <source>
        <dbReference type="PROSITE" id="PS50112"/>
    </source>
</evidence>
<dbReference type="InterPro" id="IPR000700">
    <property type="entry name" value="PAS-assoc_C"/>
</dbReference>
<evidence type="ECO:0000259" key="6">
    <source>
        <dbReference type="PROSITE" id="PS50113"/>
    </source>
</evidence>
<feature type="domain" description="PAS" evidence="5">
    <location>
        <begin position="608"/>
        <end position="682"/>
    </location>
</feature>
<dbReference type="Gene3D" id="3.30.450.350">
    <property type="entry name" value="CHASE domain"/>
    <property type="match status" value="1"/>
</dbReference>
<accession>A0ABT1U0J8</accession>
<dbReference type="Pfam" id="PF00990">
    <property type="entry name" value="GGDEF"/>
    <property type="match status" value="1"/>
</dbReference>
<dbReference type="PROSITE" id="PS50112">
    <property type="entry name" value="PAS"/>
    <property type="match status" value="3"/>
</dbReference>
<name>A0ABT1U0J8_9GAMM</name>
<dbReference type="InterPro" id="IPR043128">
    <property type="entry name" value="Rev_trsase/Diguanyl_cyclase"/>
</dbReference>
<dbReference type="Gene3D" id="3.30.450.20">
    <property type="entry name" value="PAS domain"/>
    <property type="match status" value="4"/>
</dbReference>
<dbReference type="SMART" id="SM01079">
    <property type="entry name" value="CHASE"/>
    <property type="match status" value="1"/>
</dbReference>
<feature type="domain" description="PAC" evidence="6">
    <location>
        <begin position="557"/>
        <end position="607"/>
    </location>
</feature>
<dbReference type="InterPro" id="IPR042240">
    <property type="entry name" value="CHASE_sf"/>
</dbReference>
<keyword evidence="4" id="KW-0472">Membrane</keyword>
<evidence type="ECO:0000256" key="4">
    <source>
        <dbReference type="ARBA" id="ARBA00023136"/>
    </source>
</evidence>
<dbReference type="CDD" id="cd01948">
    <property type="entry name" value="EAL"/>
    <property type="match status" value="1"/>
</dbReference>
<keyword evidence="3" id="KW-1133">Transmembrane helix</keyword>
<dbReference type="InterPro" id="IPR035919">
    <property type="entry name" value="EAL_sf"/>
</dbReference>
<dbReference type="SUPFAM" id="SSF55785">
    <property type="entry name" value="PYP-like sensor domain (PAS domain)"/>
    <property type="match status" value="4"/>
</dbReference>
<dbReference type="EMBL" id="JANIBK010000007">
    <property type="protein sequence ID" value="MCQ8127348.1"/>
    <property type="molecule type" value="Genomic_DNA"/>
</dbReference>
<dbReference type="NCBIfam" id="TIGR00254">
    <property type="entry name" value="GGDEF"/>
    <property type="match status" value="1"/>
</dbReference>
<feature type="domain" description="CHASE" evidence="7">
    <location>
        <begin position="128"/>
        <end position="295"/>
    </location>
</feature>
<comment type="subcellular location">
    <subcellularLocation>
        <location evidence="1">Membrane</location>
    </subcellularLocation>
</comment>
<dbReference type="SUPFAM" id="SSF141868">
    <property type="entry name" value="EAL domain-like"/>
    <property type="match status" value="1"/>
</dbReference>
<dbReference type="PANTHER" id="PTHR44757">
    <property type="entry name" value="DIGUANYLATE CYCLASE DGCP"/>
    <property type="match status" value="1"/>
</dbReference>
<dbReference type="Pfam" id="PF00563">
    <property type="entry name" value="EAL"/>
    <property type="match status" value="1"/>
</dbReference>
<protein>
    <submittedName>
        <fullName evidence="10">EAL domain-containing protein</fullName>
    </submittedName>
</protein>
<dbReference type="InterPro" id="IPR000014">
    <property type="entry name" value="PAS"/>
</dbReference>
<comment type="caution">
    <text evidence="10">The sequence shown here is derived from an EMBL/GenBank/DDBJ whole genome shotgun (WGS) entry which is preliminary data.</text>
</comment>
<dbReference type="InterPro" id="IPR013655">
    <property type="entry name" value="PAS_fold_3"/>
</dbReference>
<organism evidence="10 11">
    <name type="scientific">Methylomonas rivi</name>
    <dbReference type="NCBI Taxonomy" id="2952226"/>
    <lineage>
        <taxon>Bacteria</taxon>
        <taxon>Pseudomonadati</taxon>
        <taxon>Pseudomonadota</taxon>
        <taxon>Gammaproteobacteria</taxon>
        <taxon>Methylococcales</taxon>
        <taxon>Methylococcaceae</taxon>
        <taxon>Methylomonas</taxon>
    </lineage>
</organism>
<dbReference type="InterPro" id="IPR035965">
    <property type="entry name" value="PAS-like_dom_sf"/>
</dbReference>
<dbReference type="CDD" id="cd01949">
    <property type="entry name" value="GGDEF"/>
    <property type="match status" value="1"/>
</dbReference>
<dbReference type="SMART" id="SM00086">
    <property type="entry name" value="PAC"/>
    <property type="match status" value="4"/>
</dbReference>
<evidence type="ECO:0000256" key="1">
    <source>
        <dbReference type="ARBA" id="ARBA00004370"/>
    </source>
</evidence>
<dbReference type="PROSITE" id="PS51257">
    <property type="entry name" value="PROKAR_LIPOPROTEIN"/>
    <property type="match status" value="1"/>
</dbReference>
<dbReference type="SMART" id="SM00267">
    <property type="entry name" value="GGDEF"/>
    <property type="match status" value="1"/>
</dbReference>
<dbReference type="Pfam" id="PF08447">
    <property type="entry name" value="PAS_3"/>
    <property type="match status" value="2"/>
</dbReference>
<dbReference type="PROSITE" id="PS50113">
    <property type="entry name" value="PAC"/>
    <property type="match status" value="4"/>
</dbReference>
<evidence type="ECO:0000256" key="3">
    <source>
        <dbReference type="ARBA" id="ARBA00022989"/>
    </source>
</evidence>
<dbReference type="PANTHER" id="PTHR44757:SF2">
    <property type="entry name" value="BIOFILM ARCHITECTURE MAINTENANCE PROTEIN MBAA"/>
    <property type="match status" value="1"/>
</dbReference>
<evidence type="ECO:0000259" key="8">
    <source>
        <dbReference type="PROSITE" id="PS50883"/>
    </source>
</evidence>
<evidence type="ECO:0000313" key="11">
    <source>
        <dbReference type="Proteomes" id="UP001524586"/>
    </source>
</evidence>
<dbReference type="PROSITE" id="PS50883">
    <property type="entry name" value="EAL"/>
    <property type="match status" value="1"/>
</dbReference>
<dbReference type="SMART" id="SM00052">
    <property type="entry name" value="EAL"/>
    <property type="match status" value="1"/>
</dbReference>
<dbReference type="CDD" id="cd00130">
    <property type="entry name" value="PAS"/>
    <property type="match status" value="4"/>
</dbReference>
<dbReference type="Pfam" id="PF13426">
    <property type="entry name" value="PAS_9"/>
    <property type="match status" value="2"/>
</dbReference>
<dbReference type="InterPro" id="IPR006189">
    <property type="entry name" value="CHASE_dom"/>
</dbReference>